<accession>A0A4R7JGW6</accession>
<dbReference type="InterPro" id="IPR029058">
    <property type="entry name" value="AB_hydrolase_fold"/>
</dbReference>
<dbReference type="InterPro" id="IPR050266">
    <property type="entry name" value="AB_hydrolase_sf"/>
</dbReference>
<feature type="domain" description="AB hydrolase-1" evidence="1">
    <location>
        <begin position="70"/>
        <end position="174"/>
    </location>
</feature>
<dbReference type="AlphaFoldDB" id="A0A4R7JGW6"/>
<reference evidence="2 3" key="1">
    <citation type="submission" date="2019-03" db="EMBL/GenBank/DDBJ databases">
        <title>Genomic Encyclopedia of Type Strains, Phase IV (KMG-IV): sequencing the most valuable type-strain genomes for metagenomic binning, comparative biology and taxonomic classification.</title>
        <authorList>
            <person name="Goeker M."/>
        </authorList>
    </citation>
    <scope>NUCLEOTIDE SEQUENCE [LARGE SCALE GENOMIC DNA]</scope>
    <source>
        <strain evidence="2 3">DSM 15505</strain>
    </source>
</reference>
<dbReference type="SUPFAM" id="SSF53474">
    <property type="entry name" value="alpha/beta-Hydrolases"/>
    <property type="match status" value="1"/>
</dbReference>
<dbReference type="PANTHER" id="PTHR43798:SF5">
    <property type="entry name" value="MONOACYLGLYCEROL LIPASE ABHD6"/>
    <property type="match status" value="1"/>
</dbReference>
<dbReference type="PROSITE" id="PS51257">
    <property type="entry name" value="PROKAR_LIPOPROTEIN"/>
    <property type="match status" value="1"/>
</dbReference>
<dbReference type="PANTHER" id="PTHR43798">
    <property type="entry name" value="MONOACYLGLYCEROL LIPASE"/>
    <property type="match status" value="1"/>
</dbReference>
<dbReference type="InterPro" id="IPR000073">
    <property type="entry name" value="AB_hydrolase_1"/>
</dbReference>
<organism evidence="2 3">
    <name type="scientific">Halospina denitrificans</name>
    <dbReference type="NCBI Taxonomy" id="332522"/>
    <lineage>
        <taxon>Bacteria</taxon>
        <taxon>Pseudomonadati</taxon>
        <taxon>Pseudomonadota</taxon>
        <taxon>Gammaproteobacteria</taxon>
        <taxon>Halospina</taxon>
    </lineage>
</organism>
<evidence type="ECO:0000313" key="3">
    <source>
        <dbReference type="Proteomes" id="UP000295830"/>
    </source>
</evidence>
<proteinExistence type="predicted"/>
<comment type="caution">
    <text evidence="2">The sequence shown here is derived from an EMBL/GenBank/DDBJ whole genome shotgun (WGS) entry which is preliminary data.</text>
</comment>
<protein>
    <submittedName>
        <fullName evidence="2">Pimeloyl-ACP methyl ester carboxylesterase</fullName>
    </submittedName>
</protein>
<dbReference type="RefSeq" id="WP_166646099.1">
    <property type="nucleotide sequence ID" value="NZ_SOAX01000008.1"/>
</dbReference>
<evidence type="ECO:0000313" key="2">
    <source>
        <dbReference type="EMBL" id="TDT37051.1"/>
    </source>
</evidence>
<evidence type="ECO:0000259" key="1">
    <source>
        <dbReference type="Pfam" id="PF00561"/>
    </source>
</evidence>
<sequence>MMERRKPTAYPTLILLLALMLSGCSGLQQSLHDAAMNREISKAGLERDHIEIEEGRIALLRGDNSQGRETLVLVHGFGANNTNWLRLSQYLHEDFYIVAPDLPGHGDSVQDPDLSYRIPEQARRLDAIMEKLDIEQAHVAGNSMGGAVAAVFAAEYPEQVQSLGLIDTAGIHEHPSRLDGLLEKGENPLIVKNHADYDELLDFVMEERPFIPWPISSVMARKAVGNREINARIFNDIRKDAEVDFAGMLSGIKVPTLVLWGSEDRVISVRNASLVAEALPNSRLEILEGIGHVPMLEAPERTADLIREVAEEAQ</sequence>
<keyword evidence="3" id="KW-1185">Reference proteome</keyword>
<name>A0A4R7JGW6_9GAMM</name>
<dbReference type="PRINTS" id="PR00111">
    <property type="entry name" value="ABHYDROLASE"/>
</dbReference>
<dbReference type="Gene3D" id="3.40.50.1820">
    <property type="entry name" value="alpha/beta hydrolase"/>
    <property type="match status" value="1"/>
</dbReference>
<gene>
    <name evidence="2" type="ORF">DES49_3003</name>
</gene>
<dbReference type="GO" id="GO:0016020">
    <property type="term" value="C:membrane"/>
    <property type="evidence" value="ECO:0007669"/>
    <property type="project" value="TreeGrafter"/>
</dbReference>
<dbReference type="Pfam" id="PF00561">
    <property type="entry name" value="Abhydrolase_1"/>
    <property type="match status" value="1"/>
</dbReference>
<dbReference type="Proteomes" id="UP000295830">
    <property type="component" value="Unassembled WGS sequence"/>
</dbReference>
<dbReference type="GO" id="GO:0046464">
    <property type="term" value="P:acylglycerol catabolic process"/>
    <property type="evidence" value="ECO:0007669"/>
    <property type="project" value="TreeGrafter"/>
</dbReference>
<dbReference type="GO" id="GO:0047372">
    <property type="term" value="F:monoacylglycerol lipase activity"/>
    <property type="evidence" value="ECO:0007669"/>
    <property type="project" value="TreeGrafter"/>
</dbReference>
<dbReference type="EMBL" id="SOAX01000008">
    <property type="protein sequence ID" value="TDT37051.1"/>
    <property type="molecule type" value="Genomic_DNA"/>
</dbReference>